<gene>
    <name evidence="1" type="ORF">PXEA_LOCUS11722</name>
</gene>
<evidence type="ECO:0000313" key="2">
    <source>
        <dbReference type="Proteomes" id="UP000784294"/>
    </source>
</evidence>
<organism evidence="1 2">
    <name type="scientific">Protopolystoma xenopodis</name>
    <dbReference type="NCBI Taxonomy" id="117903"/>
    <lineage>
        <taxon>Eukaryota</taxon>
        <taxon>Metazoa</taxon>
        <taxon>Spiralia</taxon>
        <taxon>Lophotrochozoa</taxon>
        <taxon>Platyhelminthes</taxon>
        <taxon>Monogenea</taxon>
        <taxon>Polyopisthocotylea</taxon>
        <taxon>Polystomatidea</taxon>
        <taxon>Polystomatidae</taxon>
        <taxon>Protopolystoma</taxon>
    </lineage>
</organism>
<comment type="caution">
    <text evidence="1">The sequence shown here is derived from an EMBL/GenBank/DDBJ whole genome shotgun (WGS) entry which is preliminary data.</text>
</comment>
<dbReference type="AlphaFoldDB" id="A0A3S5A9E8"/>
<protein>
    <submittedName>
        <fullName evidence="1">Uncharacterized protein</fullName>
    </submittedName>
</protein>
<dbReference type="EMBL" id="CAAALY010036313">
    <property type="protein sequence ID" value="VEL18282.1"/>
    <property type="molecule type" value="Genomic_DNA"/>
</dbReference>
<reference evidence="1" key="1">
    <citation type="submission" date="2018-11" db="EMBL/GenBank/DDBJ databases">
        <authorList>
            <consortium name="Pathogen Informatics"/>
        </authorList>
    </citation>
    <scope>NUCLEOTIDE SEQUENCE</scope>
</reference>
<accession>A0A3S5A9E8</accession>
<evidence type="ECO:0000313" key="1">
    <source>
        <dbReference type="EMBL" id="VEL18282.1"/>
    </source>
</evidence>
<dbReference type="Proteomes" id="UP000784294">
    <property type="component" value="Unassembled WGS sequence"/>
</dbReference>
<name>A0A3S5A9E8_9PLAT</name>
<sequence length="53" mass="5700">MLHGPTQGFGVRLLTRGSFLMVHGTMADDLRSRLRAGLSGGFAVNLSILQELT</sequence>
<keyword evidence="2" id="KW-1185">Reference proteome</keyword>
<proteinExistence type="predicted"/>